<sequence>MAPTLTTNYYYISDVRRAADTCADPTLADVWVQGYSPAVTAHVIRPPWVFVASIVVGGDWQIQGPVFRAWENSQEFTVPL</sequence>
<proteinExistence type="predicted"/>
<dbReference type="Proteomes" id="UP000054279">
    <property type="component" value="Unassembled WGS sequence"/>
</dbReference>
<evidence type="ECO:0000313" key="2">
    <source>
        <dbReference type="Proteomes" id="UP000054279"/>
    </source>
</evidence>
<organism evidence="1 2">
    <name type="scientific">Sphaerobolus stellatus (strain SS14)</name>
    <dbReference type="NCBI Taxonomy" id="990650"/>
    <lineage>
        <taxon>Eukaryota</taxon>
        <taxon>Fungi</taxon>
        <taxon>Dikarya</taxon>
        <taxon>Basidiomycota</taxon>
        <taxon>Agaricomycotina</taxon>
        <taxon>Agaricomycetes</taxon>
        <taxon>Phallomycetidae</taxon>
        <taxon>Geastrales</taxon>
        <taxon>Sphaerobolaceae</taxon>
        <taxon>Sphaerobolus</taxon>
    </lineage>
</organism>
<dbReference type="EMBL" id="KN837181">
    <property type="protein sequence ID" value="KIJ36113.1"/>
    <property type="molecule type" value="Genomic_DNA"/>
</dbReference>
<keyword evidence="2" id="KW-1185">Reference proteome</keyword>
<reference evidence="1 2" key="1">
    <citation type="submission" date="2014-06" db="EMBL/GenBank/DDBJ databases">
        <title>Evolutionary Origins and Diversification of the Mycorrhizal Mutualists.</title>
        <authorList>
            <consortium name="DOE Joint Genome Institute"/>
            <consortium name="Mycorrhizal Genomics Consortium"/>
            <person name="Kohler A."/>
            <person name="Kuo A."/>
            <person name="Nagy L.G."/>
            <person name="Floudas D."/>
            <person name="Copeland A."/>
            <person name="Barry K.W."/>
            <person name="Cichocki N."/>
            <person name="Veneault-Fourrey C."/>
            <person name="LaButti K."/>
            <person name="Lindquist E.A."/>
            <person name="Lipzen A."/>
            <person name="Lundell T."/>
            <person name="Morin E."/>
            <person name="Murat C."/>
            <person name="Riley R."/>
            <person name="Ohm R."/>
            <person name="Sun H."/>
            <person name="Tunlid A."/>
            <person name="Henrissat B."/>
            <person name="Grigoriev I.V."/>
            <person name="Hibbett D.S."/>
            <person name="Martin F."/>
        </authorList>
    </citation>
    <scope>NUCLEOTIDE SEQUENCE [LARGE SCALE GENOMIC DNA]</scope>
    <source>
        <strain evidence="1 2">SS14</strain>
    </source>
</reference>
<dbReference type="AlphaFoldDB" id="A0A0C9U067"/>
<name>A0A0C9U067_SPHS4</name>
<accession>A0A0C9U067</accession>
<dbReference type="OrthoDB" id="9971254at2759"/>
<dbReference type="HOGENOM" id="CLU_2591324_0_0_1"/>
<gene>
    <name evidence="1" type="ORF">M422DRAFT_261440</name>
</gene>
<protein>
    <submittedName>
        <fullName evidence="1">Uncharacterized protein</fullName>
    </submittedName>
</protein>
<evidence type="ECO:0000313" key="1">
    <source>
        <dbReference type="EMBL" id="KIJ36113.1"/>
    </source>
</evidence>